<dbReference type="PANTHER" id="PTHR48097:SF9">
    <property type="entry name" value="L-THREONINE ALDOLASE"/>
    <property type="match status" value="1"/>
</dbReference>
<dbReference type="Gene3D" id="3.40.640.10">
    <property type="entry name" value="Type I PLP-dependent aspartate aminotransferase-like (Major domain)"/>
    <property type="match status" value="1"/>
</dbReference>
<evidence type="ECO:0000256" key="3">
    <source>
        <dbReference type="ARBA" id="ARBA00022898"/>
    </source>
</evidence>
<reference evidence="7 8" key="1">
    <citation type="submission" date="2019-02" db="EMBL/GenBank/DDBJ databases">
        <title>Deep-cultivation of Planctomycetes and their phenomic and genomic characterization uncovers novel biology.</title>
        <authorList>
            <person name="Wiegand S."/>
            <person name="Jogler M."/>
            <person name="Boedeker C."/>
            <person name="Pinto D."/>
            <person name="Vollmers J."/>
            <person name="Rivas-Marin E."/>
            <person name="Kohn T."/>
            <person name="Peeters S.H."/>
            <person name="Heuer A."/>
            <person name="Rast P."/>
            <person name="Oberbeckmann S."/>
            <person name="Bunk B."/>
            <person name="Jeske O."/>
            <person name="Meyerdierks A."/>
            <person name="Storesund J.E."/>
            <person name="Kallscheuer N."/>
            <person name="Luecker S."/>
            <person name="Lage O.M."/>
            <person name="Pohl T."/>
            <person name="Merkel B.J."/>
            <person name="Hornburger P."/>
            <person name="Mueller R.-W."/>
            <person name="Bruemmer F."/>
            <person name="Labrenz M."/>
            <person name="Spormann A.M."/>
            <person name="Op den Camp H."/>
            <person name="Overmann J."/>
            <person name="Amann R."/>
            <person name="Jetten M.S.M."/>
            <person name="Mascher T."/>
            <person name="Medema M.H."/>
            <person name="Devos D.P."/>
            <person name="Kaster A.-K."/>
            <person name="Ovreas L."/>
            <person name="Rohde M."/>
            <person name="Galperin M.Y."/>
            <person name="Jogler C."/>
        </authorList>
    </citation>
    <scope>NUCLEOTIDE SEQUENCE [LARGE SCALE GENOMIC DNA]</scope>
    <source>
        <strain evidence="7 8">CA12</strain>
    </source>
</reference>
<dbReference type="GO" id="GO:0005829">
    <property type="term" value="C:cytosol"/>
    <property type="evidence" value="ECO:0007669"/>
    <property type="project" value="TreeGrafter"/>
</dbReference>
<dbReference type="Gene3D" id="3.90.1150.10">
    <property type="entry name" value="Aspartate Aminotransferase, domain 1"/>
    <property type="match status" value="1"/>
</dbReference>
<dbReference type="EC" id="4.1.2.49" evidence="7"/>
<dbReference type="PIRSF" id="PIRSF017617">
    <property type="entry name" value="Thr_aldolase"/>
    <property type="match status" value="1"/>
</dbReference>
<dbReference type="FunFam" id="3.40.640.10:FF:000030">
    <property type="entry name" value="Low-specificity L-threonine aldolase"/>
    <property type="match status" value="1"/>
</dbReference>
<evidence type="ECO:0000256" key="5">
    <source>
        <dbReference type="PIRSR" id="PIRSR017617-1"/>
    </source>
</evidence>
<evidence type="ECO:0000256" key="1">
    <source>
        <dbReference type="ARBA" id="ARBA00001933"/>
    </source>
</evidence>
<dbReference type="GO" id="GO:0006545">
    <property type="term" value="P:glycine biosynthetic process"/>
    <property type="evidence" value="ECO:0007669"/>
    <property type="project" value="TreeGrafter"/>
</dbReference>
<dbReference type="InterPro" id="IPR015422">
    <property type="entry name" value="PyrdxlP-dep_Trfase_small"/>
</dbReference>
<dbReference type="InterPro" id="IPR015424">
    <property type="entry name" value="PyrdxlP-dep_Trfase"/>
</dbReference>
<keyword evidence="3" id="KW-0663">Pyridoxal phosphate</keyword>
<keyword evidence="4 7" id="KW-0456">Lyase</keyword>
<protein>
    <submittedName>
        <fullName evidence="7">L-allo-threonine aldolase</fullName>
        <ecNumber evidence="7">4.1.2.49</ecNumber>
    </submittedName>
</protein>
<dbReference type="GO" id="GO:0006567">
    <property type="term" value="P:L-threonine catabolic process"/>
    <property type="evidence" value="ECO:0007669"/>
    <property type="project" value="TreeGrafter"/>
</dbReference>
<keyword evidence="8" id="KW-1185">Reference proteome</keyword>
<dbReference type="InterPro" id="IPR001597">
    <property type="entry name" value="ArAA_b-elim_lyase/Thr_aldolase"/>
</dbReference>
<dbReference type="KEGG" id="acaf:CA12_40050"/>
<evidence type="ECO:0000313" key="8">
    <source>
        <dbReference type="Proteomes" id="UP000318741"/>
    </source>
</evidence>
<dbReference type="Proteomes" id="UP000318741">
    <property type="component" value="Chromosome"/>
</dbReference>
<dbReference type="InterPro" id="IPR015421">
    <property type="entry name" value="PyrdxlP-dep_Trfase_major"/>
</dbReference>
<name>A0A517PER3_9PLAN</name>
<comment type="cofactor">
    <cofactor evidence="1">
        <name>pyridoxal 5'-phosphate</name>
        <dbReference type="ChEBI" id="CHEBI:597326"/>
    </cofactor>
</comment>
<dbReference type="InterPro" id="IPR023603">
    <property type="entry name" value="Low_specificity_L-TA-like"/>
</dbReference>
<evidence type="ECO:0000256" key="4">
    <source>
        <dbReference type="ARBA" id="ARBA00023239"/>
    </source>
</evidence>
<feature type="domain" description="Aromatic amino acid beta-eliminating lyase/threonine aldolase" evidence="6">
    <location>
        <begin position="7"/>
        <end position="289"/>
    </location>
</feature>
<dbReference type="OrthoDB" id="9774495at2"/>
<gene>
    <name evidence="7" type="primary">ltaA</name>
    <name evidence="7" type="ORF">CA12_40050</name>
</gene>
<dbReference type="AlphaFoldDB" id="A0A517PER3"/>
<comment type="similarity">
    <text evidence="2">Belongs to the threonine aldolase family.</text>
</comment>
<dbReference type="NCBIfam" id="NF041359">
    <property type="entry name" value="GntG_guanitoxin"/>
    <property type="match status" value="1"/>
</dbReference>
<accession>A0A517PER3</accession>
<evidence type="ECO:0000256" key="2">
    <source>
        <dbReference type="ARBA" id="ARBA00006966"/>
    </source>
</evidence>
<dbReference type="PANTHER" id="PTHR48097">
    <property type="entry name" value="L-THREONINE ALDOLASE-RELATED"/>
    <property type="match status" value="1"/>
</dbReference>
<evidence type="ECO:0000259" key="6">
    <source>
        <dbReference type="Pfam" id="PF01212"/>
    </source>
</evidence>
<dbReference type="RefSeq" id="WP_145360864.1">
    <property type="nucleotide sequence ID" value="NZ_CP036265.1"/>
</dbReference>
<dbReference type="Pfam" id="PF01212">
    <property type="entry name" value="Beta_elim_lyase"/>
    <property type="match status" value="1"/>
</dbReference>
<dbReference type="EMBL" id="CP036265">
    <property type="protein sequence ID" value="QDT17869.1"/>
    <property type="molecule type" value="Genomic_DNA"/>
</dbReference>
<sequence length="344" mass="36156">MPHDVIDLRSDTVTKPTPGMYRAMCEAELGDDMAGEDPTVNALEAEVADLLGKEAALFCLSGTMSNQLGVRCHARPGDEVLIHETGHIANYEGGAAAALSGVTCRLVPGEGGMPGIDDFAPHVRADAVYLSSTAAICLENTTNMAGGRVWPLDRLREVSGWARGRGLKVHLDGARFFNAVVAGGGTPREIADCCDTVSICFSKGLGCPMGSILVGTAADVRGARRARKIVGGACRQAGVIAGTARYALAHHVERLAEDHANASAFWERVSALEGVSGEPPETNLVFFTLAPHLPTPRELCDRLRERGVGMEPAGPGRVRACTHLDVSAEQVRIAADALAEILSA</sequence>
<proteinExistence type="inferred from homology"/>
<organism evidence="7 8">
    <name type="scientific">Alienimonas californiensis</name>
    <dbReference type="NCBI Taxonomy" id="2527989"/>
    <lineage>
        <taxon>Bacteria</taxon>
        <taxon>Pseudomonadati</taxon>
        <taxon>Planctomycetota</taxon>
        <taxon>Planctomycetia</taxon>
        <taxon>Planctomycetales</taxon>
        <taxon>Planctomycetaceae</taxon>
        <taxon>Alienimonas</taxon>
    </lineage>
</organism>
<dbReference type="SUPFAM" id="SSF53383">
    <property type="entry name" value="PLP-dependent transferases"/>
    <property type="match status" value="1"/>
</dbReference>
<evidence type="ECO:0000313" key="7">
    <source>
        <dbReference type="EMBL" id="QDT17869.1"/>
    </source>
</evidence>
<dbReference type="GO" id="GO:0008732">
    <property type="term" value="F:L-allo-threonine aldolase activity"/>
    <property type="evidence" value="ECO:0007669"/>
    <property type="project" value="UniProtKB-EC"/>
</dbReference>
<feature type="modified residue" description="N6-(pyridoxal phosphate)lysine" evidence="5">
    <location>
        <position position="203"/>
    </location>
</feature>